<dbReference type="AlphaFoldDB" id="A0A5E4D0L4"/>
<dbReference type="PANTHER" id="PTHR36462">
    <property type="entry name" value="CHROMOSOME 12 OPEN READING FRAME 71"/>
    <property type="match status" value="1"/>
</dbReference>
<comment type="caution">
    <text evidence="2">The sequence shown here is derived from an EMBL/GenBank/DDBJ whole genome shotgun (WGS) entry which is preliminary data.</text>
</comment>
<dbReference type="Proteomes" id="UP000335636">
    <property type="component" value="Unassembled WGS sequence"/>
</dbReference>
<feature type="non-terminal residue" evidence="2">
    <location>
        <position position="61"/>
    </location>
</feature>
<dbReference type="EMBL" id="CABDUW010002499">
    <property type="protein sequence ID" value="VTJ87080.1"/>
    <property type="molecule type" value="Genomic_DNA"/>
</dbReference>
<evidence type="ECO:0000256" key="1">
    <source>
        <dbReference type="SAM" id="MobiDB-lite"/>
    </source>
</evidence>
<evidence type="ECO:0000313" key="3">
    <source>
        <dbReference type="Proteomes" id="UP000335636"/>
    </source>
</evidence>
<protein>
    <submittedName>
        <fullName evidence="2">Uncharacterized protein</fullName>
    </submittedName>
</protein>
<feature type="region of interest" description="Disordered" evidence="1">
    <location>
        <begin position="30"/>
        <end position="61"/>
    </location>
</feature>
<accession>A0A5E4D0L4</accession>
<reference evidence="2" key="1">
    <citation type="submission" date="2019-04" db="EMBL/GenBank/DDBJ databases">
        <authorList>
            <person name="Alioto T."/>
            <person name="Alioto T."/>
        </authorList>
    </citation>
    <scope>NUCLEOTIDE SEQUENCE [LARGE SCALE GENOMIC DNA]</scope>
</reference>
<dbReference type="PANTHER" id="PTHR36462:SF1">
    <property type="entry name" value="CHROMOSOME 12 OPEN READING FRAME 71"/>
    <property type="match status" value="1"/>
</dbReference>
<dbReference type="InterPro" id="IPR027908">
    <property type="entry name" value="DUF4640"/>
</dbReference>
<gene>
    <name evidence="2" type="ORF">MONAX_5E013788</name>
</gene>
<keyword evidence="3" id="KW-1185">Reference proteome</keyword>
<name>A0A5E4D0L4_MARMO</name>
<dbReference type="Pfam" id="PF15480">
    <property type="entry name" value="DUF4640"/>
    <property type="match status" value="1"/>
</dbReference>
<organism evidence="2 3">
    <name type="scientific">Marmota monax</name>
    <name type="common">Woodchuck</name>
    <dbReference type="NCBI Taxonomy" id="9995"/>
    <lineage>
        <taxon>Eukaryota</taxon>
        <taxon>Metazoa</taxon>
        <taxon>Chordata</taxon>
        <taxon>Craniata</taxon>
        <taxon>Vertebrata</taxon>
        <taxon>Euteleostomi</taxon>
        <taxon>Mammalia</taxon>
        <taxon>Eutheria</taxon>
        <taxon>Euarchontoglires</taxon>
        <taxon>Glires</taxon>
        <taxon>Rodentia</taxon>
        <taxon>Sciuromorpha</taxon>
        <taxon>Sciuridae</taxon>
        <taxon>Xerinae</taxon>
        <taxon>Marmotini</taxon>
        <taxon>Marmota</taxon>
    </lineage>
</organism>
<proteinExistence type="predicted"/>
<evidence type="ECO:0000313" key="2">
    <source>
        <dbReference type="EMBL" id="VTJ87080.1"/>
    </source>
</evidence>
<sequence>MDKCPQERTEQLLWELDDLVQNLKAFVDNQKDDKDDDAVLSGSPQEEGLQLPSRMSPHMYQ</sequence>